<dbReference type="Proteomes" id="UP001056120">
    <property type="component" value="Linkage Group LG12"/>
</dbReference>
<proteinExistence type="predicted"/>
<protein>
    <submittedName>
        <fullName evidence="1">Uncharacterized protein</fullName>
    </submittedName>
</protein>
<evidence type="ECO:0000313" key="2">
    <source>
        <dbReference type="Proteomes" id="UP001056120"/>
    </source>
</evidence>
<reference evidence="1 2" key="2">
    <citation type="journal article" date="2022" name="Mol. Ecol. Resour.">
        <title>The genomes of chicory, endive, great burdock and yacon provide insights into Asteraceae paleo-polyploidization history and plant inulin production.</title>
        <authorList>
            <person name="Fan W."/>
            <person name="Wang S."/>
            <person name="Wang H."/>
            <person name="Wang A."/>
            <person name="Jiang F."/>
            <person name="Liu H."/>
            <person name="Zhao H."/>
            <person name="Xu D."/>
            <person name="Zhang Y."/>
        </authorList>
    </citation>
    <scope>NUCLEOTIDE SEQUENCE [LARGE SCALE GENOMIC DNA]</scope>
    <source>
        <strain evidence="2">cv. Yunnan</strain>
        <tissue evidence="1">Leaves</tissue>
    </source>
</reference>
<comment type="caution">
    <text evidence="1">The sequence shown here is derived from an EMBL/GenBank/DDBJ whole genome shotgun (WGS) entry which is preliminary data.</text>
</comment>
<reference evidence="2" key="1">
    <citation type="journal article" date="2022" name="Mol. Ecol. Resour.">
        <title>The genomes of chicory, endive, great burdock and yacon provide insights into Asteraceae palaeo-polyploidization history and plant inulin production.</title>
        <authorList>
            <person name="Fan W."/>
            <person name="Wang S."/>
            <person name="Wang H."/>
            <person name="Wang A."/>
            <person name="Jiang F."/>
            <person name="Liu H."/>
            <person name="Zhao H."/>
            <person name="Xu D."/>
            <person name="Zhang Y."/>
        </authorList>
    </citation>
    <scope>NUCLEOTIDE SEQUENCE [LARGE SCALE GENOMIC DNA]</scope>
    <source>
        <strain evidence="2">cv. Yunnan</strain>
    </source>
</reference>
<sequence>MDEEIHAVEKNKTWVLTSPPLKCNPIGLEWVYKVKRDAVGNVTKYKARLVAKGYVQQLGIDFAEAFAPVVRIETIRLILALSAKLNWKVFHMDVKATFLHGELKESVYVKQPEGYGKKGAKSKLYKLSKALYGLRHAPRAWNLKLDVVLKELGFKRYQHEQAVYVKSREGSLLIIGVYVDDLFVTGSIEVAQIEEGIVIKQTAYASKVVKMAGLEECIETKIPMEPGLKLYKTEGGAEVNPTLV</sequence>
<organism evidence="1 2">
    <name type="scientific">Smallanthus sonchifolius</name>
    <dbReference type="NCBI Taxonomy" id="185202"/>
    <lineage>
        <taxon>Eukaryota</taxon>
        <taxon>Viridiplantae</taxon>
        <taxon>Streptophyta</taxon>
        <taxon>Embryophyta</taxon>
        <taxon>Tracheophyta</taxon>
        <taxon>Spermatophyta</taxon>
        <taxon>Magnoliopsida</taxon>
        <taxon>eudicotyledons</taxon>
        <taxon>Gunneridae</taxon>
        <taxon>Pentapetalae</taxon>
        <taxon>asterids</taxon>
        <taxon>campanulids</taxon>
        <taxon>Asterales</taxon>
        <taxon>Asteraceae</taxon>
        <taxon>Asteroideae</taxon>
        <taxon>Heliantheae alliance</taxon>
        <taxon>Millerieae</taxon>
        <taxon>Smallanthus</taxon>
    </lineage>
</organism>
<name>A0ACB9HLA7_9ASTR</name>
<gene>
    <name evidence="1" type="ORF">L1987_38760</name>
</gene>
<keyword evidence="2" id="KW-1185">Reference proteome</keyword>
<accession>A0ACB9HLA7</accession>
<evidence type="ECO:0000313" key="1">
    <source>
        <dbReference type="EMBL" id="KAI3796096.1"/>
    </source>
</evidence>
<dbReference type="EMBL" id="CM042029">
    <property type="protein sequence ID" value="KAI3796096.1"/>
    <property type="molecule type" value="Genomic_DNA"/>
</dbReference>